<accession>A0A7I9VE98</accession>
<dbReference type="Gene3D" id="2.40.400.10">
    <property type="entry name" value="Acetoacetate decarboxylase-like"/>
    <property type="match status" value="1"/>
</dbReference>
<dbReference type="EMBL" id="BJOV01000005">
    <property type="protein sequence ID" value="GEE03679.1"/>
    <property type="molecule type" value="Genomic_DNA"/>
</dbReference>
<dbReference type="AlphaFoldDB" id="A0A7I9VE98"/>
<dbReference type="InterPro" id="IPR023375">
    <property type="entry name" value="ADC_dom_sf"/>
</dbReference>
<name>A0A7I9VE98_9ACTN</name>
<keyword evidence="2" id="KW-1185">Reference proteome</keyword>
<sequence>MTATSALHAPQLIANSEMLYLVWIPEDEDAVAALVPEGLSPRSDRAVYMNQYLVPNANQTSNGAEDVDGFGAYSLTYLGVDLDGLDTEAGVPARWWTHYFNSSEPMVRYAAERGVPATVGGHTEIEVTADNKVIATTSIDGKPIIRTTARVDDSPLTRGTGQLRYITRDPKTSEFVSGRYPFVMDSRGGFVVESLEFLDPEHDVYALRPASPLEVTFGFYSPDITFCYPGGEGPLGSFHGS</sequence>
<evidence type="ECO:0000313" key="1">
    <source>
        <dbReference type="EMBL" id="GEE03679.1"/>
    </source>
</evidence>
<proteinExistence type="predicted"/>
<evidence type="ECO:0000313" key="2">
    <source>
        <dbReference type="Proteomes" id="UP000444960"/>
    </source>
</evidence>
<dbReference type="Proteomes" id="UP000444960">
    <property type="component" value="Unassembled WGS sequence"/>
</dbReference>
<evidence type="ECO:0008006" key="3">
    <source>
        <dbReference type="Google" id="ProtNLM"/>
    </source>
</evidence>
<comment type="caution">
    <text evidence="1">The sequence shown here is derived from an EMBL/GenBank/DDBJ whole genome shotgun (WGS) entry which is preliminary data.</text>
</comment>
<protein>
    <recommendedName>
        <fullName evidence="3">Acetoacetate decarboxylase</fullName>
    </recommendedName>
</protein>
<dbReference type="OrthoDB" id="4563865at2"/>
<reference evidence="2" key="1">
    <citation type="submission" date="2019-06" db="EMBL/GenBank/DDBJ databases">
        <title>Gordonia isolated from sludge of a wastewater treatment plant.</title>
        <authorList>
            <person name="Tamura T."/>
            <person name="Aoyama K."/>
            <person name="Kang Y."/>
            <person name="Saito S."/>
            <person name="Akiyama N."/>
            <person name="Yazawa K."/>
            <person name="Gonoi T."/>
            <person name="Mikami Y."/>
        </authorList>
    </citation>
    <scope>NUCLEOTIDE SEQUENCE [LARGE SCALE GENOMIC DNA]</scope>
    <source>
        <strain evidence="2">NBRC 107696</strain>
    </source>
</reference>
<gene>
    <name evidence="1" type="ORF">nbrc107696_41250</name>
</gene>
<organism evidence="1 2">
    <name type="scientific">Gordonia spumicola</name>
    <dbReference type="NCBI Taxonomy" id="589161"/>
    <lineage>
        <taxon>Bacteria</taxon>
        <taxon>Bacillati</taxon>
        <taxon>Actinomycetota</taxon>
        <taxon>Actinomycetes</taxon>
        <taxon>Mycobacteriales</taxon>
        <taxon>Gordoniaceae</taxon>
        <taxon>Gordonia</taxon>
    </lineage>
</organism>
<dbReference type="SUPFAM" id="SSF160104">
    <property type="entry name" value="Acetoacetate decarboxylase-like"/>
    <property type="match status" value="1"/>
</dbReference>
<dbReference type="RefSeq" id="WP_161897162.1">
    <property type="nucleotide sequence ID" value="NZ_BJOV01000005.1"/>
</dbReference>